<protein>
    <submittedName>
        <fullName evidence="1">Uncharacterized protein</fullName>
    </submittedName>
</protein>
<dbReference type="Proteomes" id="UP001595699">
    <property type="component" value="Unassembled WGS sequence"/>
</dbReference>
<name>A0ABV7YPH8_9ACTN</name>
<sequence>MAAAKPIGSESKAEKFATQATRAGLNAVQAKVLQAKVDKEVAKRGGKQISANEVLWKGGVGKTVIAAPGQKQAVSMAGGKAASAACEFYYICFYSGTYRTGDKFELFYCDLQYVPMANFRSYDNNQTGGTQAAFYNGAYEFIGLSEPAHSIVDEYYEGYKVWYVDPC</sequence>
<evidence type="ECO:0000313" key="2">
    <source>
        <dbReference type="Proteomes" id="UP001595699"/>
    </source>
</evidence>
<comment type="caution">
    <text evidence="1">The sequence shown here is derived from an EMBL/GenBank/DDBJ whole genome shotgun (WGS) entry which is preliminary data.</text>
</comment>
<reference evidence="2" key="1">
    <citation type="journal article" date="2019" name="Int. J. Syst. Evol. Microbiol.">
        <title>The Global Catalogue of Microorganisms (GCM) 10K type strain sequencing project: providing services to taxonomists for standard genome sequencing and annotation.</title>
        <authorList>
            <consortium name="The Broad Institute Genomics Platform"/>
            <consortium name="The Broad Institute Genome Sequencing Center for Infectious Disease"/>
            <person name="Wu L."/>
            <person name="Ma J."/>
        </authorList>
    </citation>
    <scope>NUCLEOTIDE SEQUENCE [LARGE SCALE GENOMIC DNA]</scope>
    <source>
        <strain evidence="2">CGMCC 4.7241</strain>
    </source>
</reference>
<dbReference type="EMBL" id="JBHRZH010000047">
    <property type="protein sequence ID" value="MFC3766030.1"/>
    <property type="molecule type" value="Genomic_DNA"/>
</dbReference>
<evidence type="ECO:0000313" key="1">
    <source>
        <dbReference type="EMBL" id="MFC3766030.1"/>
    </source>
</evidence>
<dbReference type="RefSeq" id="WP_205121744.1">
    <property type="nucleotide sequence ID" value="NZ_JAFBCM010000001.1"/>
</dbReference>
<keyword evidence="2" id="KW-1185">Reference proteome</keyword>
<gene>
    <name evidence="1" type="ORF">ACFOUW_34715</name>
</gene>
<proteinExistence type="predicted"/>
<accession>A0ABV7YPH8</accession>
<organism evidence="1 2">
    <name type="scientific">Tenggerimyces flavus</name>
    <dbReference type="NCBI Taxonomy" id="1708749"/>
    <lineage>
        <taxon>Bacteria</taxon>
        <taxon>Bacillati</taxon>
        <taxon>Actinomycetota</taxon>
        <taxon>Actinomycetes</taxon>
        <taxon>Propionibacteriales</taxon>
        <taxon>Nocardioidaceae</taxon>
        <taxon>Tenggerimyces</taxon>
    </lineage>
</organism>